<dbReference type="GO" id="GO:0016787">
    <property type="term" value="F:hydrolase activity"/>
    <property type="evidence" value="ECO:0007669"/>
    <property type="project" value="UniProtKB-KW"/>
</dbReference>
<dbReference type="PANTHER" id="PTHR12435">
    <property type="match status" value="1"/>
</dbReference>
<name>A0A090N446_OSTTA</name>
<dbReference type="STRING" id="70448.A0A090N446"/>
<keyword evidence="6" id="KW-1185">Reference proteome</keyword>
<gene>
    <name evidence="5" type="ORF">OT_ostta09g04390</name>
</gene>
<organism evidence="5 6">
    <name type="scientific">Ostreococcus tauri</name>
    <name type="common">Marine green alga</name>
    <dbReference type="NCBI Taxonomy" id="70448"/>
    <lineage>
        <taxon>Eukaryota</taxon>
        <taxon>Viridiplantae</taxon>
        <taxon>Chlorophyta</taxon>
        <taxon>Mamiellophyceae</taxon>
        <taxon>Mamiellales</taxon>
        <taxon>Bathycoccaceae</taxon>
        <taxon>Ostreococcus</taxon>
    </lineage>
</organism>
<keyword evidence="1" id="KW-0547">Nucleotide-binding</keyword>
<dbReference type="AlphaFoldDB" id="A0A090N446"/>
<accession>A0A090N446</accession>
<dbReference type="InParanoid" id="A0A090N446"/>
<keyword evidence="5" id="KW-0378">Hydrolase</keyword>
<dbReference type="RefSeq" id="XP_003081424.2">
    <property type="nucleotide sequence ID" value="XM_003081376.2"/>
</dbReference>
<comment type="caution">
    <text evidence="5">The sequence shown here is derived from an EMBL/GenBank/DDBJ whole genome shotgun (WGS) entry which is preliminary data.</text>
</comment>
<dbReference type="EMBL" id="CAID01000009">
    <property type="protein sequence ID" value="CEF99233.1"/>
    <property type="molecule type" value="Genomic_DNA"/>
</dbReference>
<dbReference type="KEGG" id="ota:OT_ostta09g04390"/>
<reference evidence="5 6" key="2">
    <citation type="journal article" date="2014" name="BMC Genomics">
        <title>An improved genome of the model marine alga Ostreococcus tauri unfolds by assessing Illumina de novo assemblies.</title>
        <authorList>
            <person name="Blanc-Mathieu R."/>
            <person name="Verhelst B."/>
            <person name="Derelle E."/>
            <person name="Rombauts S."/>
            <person name="Bouget F.Y."/>
            <person name="Carre I."/>
            <person name="Chateau A."/>
            <person name="Eyre-Walker A."/>
            <person name="Grimsley N."/>
            <person name="Moreau H."/>
            <person name="Piegu B."/>
            <person name="Rivals E."/>
            <person name="Schackwitz W."/>
            <person name="Van de Peer Y."/>
            <person name="Piganeau G."/>
        </authorList>
    </citation>
    <scope>NUCLEOTIDE SEQUENCE [LARGE SCALE GENOMIC DNA]</scope>
    <source>
        <strain evidence="6">OTTH 0595 / CCAP 157/2 / RCC745</strain>
    </source>
</reference>
<proteinExistence type="inferred from homology"/>
<dbReference type="FunCoup" id="A0A090N446">
    <property type="interactions" value="1541"/>
</dbReference>
<dbReference type="OrthoDB" id="497371at2759"/>
<dbReference type="InterPro" id="IPR013641">
    <property type="entry name" value="KTI12/PSTK"/>
</dbReference>
<dbReference type="Gene3D" id="3.40.50.300">
    <property type="entry name" value="P-loop containing nucleotide triphosphate hydrolases"/>
    <property type="match status" value="1"/>
</dbReference>
<evidence type="ECO:0000256" key="2">
    <source>
        <dbReference type="ARBA" id="ARBA00022840"/>
    </source>
</evidence>
<evidence type="ECO:0000256" key="3">
    <source>
        <dbReference type="ARBA" id="ARBA00025768"/>
    </source>
</evidence>
<dbReference type="GeneID" id="9831849"/>
<evidence type="ECO:0000313" key="6">
    <source>
        <dbReference type="Proteomes" id="UP000009170"/>
    </source>
</evidence>
<reference evidence="6" key="1">
    <citation type="journal article" date="2006" name="Proc. Natl. Acad. Sci. U.S.A.">
        <title>Genome analysis of the smallest free-living eukaryote Ostreococcus tauri unveils many unique features.</title>
        <authorList>
            <person name="Derelle E."/>
            <person name="Ferraz C."/>
            <person name="Rombauts S."/>
            <person name="Rouze P."/>
            <person name="Worden A.Z."/>
            <person name="Robbens S."/>
            <person name="Partensky F."/>
            <person name="Degroeve S."/>
            <person name="Echeynie S."/>
            <person name="Cooke R."/>
            <person name="Saeys Y."/>
            <person name="Wuyts J."/>
            <person name="Jabbari K."/>
            <person name="Bowler C."/>
            <person name="Panaud O."/>
            <person name="Piegu B."/>
            <person name="Ball S.G."/>
            <person name="Ral J.-P."/>
            <person name="Bouget F.-Y."/>
            <person name="Piganeau G."/>
            <person name="De Baets B."/>
            <person name="Picard A."/>
            <person name="Delseny M."/>
            <person name="Demaille J."/>
            <person name="Van de Peer Y."/>
            <person name="Moreau H."/>
        </authorList>
    </citation>
    <scope>NUCLEOTIDE SEQUENCE [LARGE SCALE GENOMIC DNA]</scope>
    <source>
        <strain evidence="6">OTTH 0595 / CCAP 157/2 / RCC745</strain>
    </source>
</reference>
<evidence type="ECO:0000256" key="1">
    <source>
        <dbReference type="ARBA" id="ARBA00022741"/>
    </source>
</evidence>
<evidence type="ECO:0000256" key="4">
    <source>
        <dbReference type="SAM" id="MobiDB-lite"/>
    </source>
</evidence>
<comment type="similarity">
    <text evidence="3">Belongs to the KTI12 family.</text>
</comment>
<evidence type="ECO:0000313" key="5">
    <source>
        <dbReference type="EMBL" id="CEF99233.1"/>
    </source>
</evidence>
<dbReference type="SUPFAM" id="SSF52540">
    <property type="entry name" value="P-loop containing nucleoside triphosphate hydrolases"/>
    <property type="match status" value="1"/>
</dbReference>
<keyword evidence="2" id="KW-0067">ATP-binding</keyword>
<sequence length="345" mass="38806">MASTVDAGERTTATATARTTERARAAETTTTNDASGRRRRPMRACLIVMCGKPSSGKTKTVRELAERLEREVETEVVVADEAGVNARTRDEAYENATTEKMIRGALRSEVDRVLHTSGPCVILDSMNAIKGFRYELWCAARAVAARYCVVYVESSDERCTELNRARRDDDMKDSYSEEILRDLCYRFEHPIAGNRWDSPLFTFRPATDTGVHREDLFDAICAHVRGDATRTTPSARALVPNKATQNAPLSDTNWRYEMDRATQDIIDAILSAQELNGGCCCSSYTFGEGVPTLRSPRVLTLAELRRRKRDFLQLASKSLKTTRQSVQRLFVDELQRRVDDPASFR</sequence>
<dbReference type="Pfam" id="PF08433">
    <property type="entry name" value="KTI12"/>
    <property type="match status" value="1"/>
</dbReference>
<protein>
    <submittedName>
        <fullName evidence="5">P-loop containing nucleoside triphosphate hydrolase</fullName>
    </submittedName>
</protein>
<dbReference type="Proteomes" id="UP000009170">
    <property type="component" value="Unassembled WGS sequence"/>
</dbReference>
<feature type="region of interest" description="Disordered" evidence="4">
    <location>
        <begin position="1"/>
        <end position="38"/>
    </location>
</feature>
<dbReference type="GO" id="GO:0005524">
    <property type="term" value="F:ATP binding"/>
    <property type="evidence" value="ECO:0007669"/>
    <property type="project" value="UniProtKB-KW"/>
</dbReference>
<dbReference type="InterPro" id="IPR027417">
    <property type="entry name" value="P-loop_NTPase"/>
</dbReference>